<dbReference type="FunFam" id="3.30.160.60:FF:000097">
    <property type="entry name" value="Zinc finger protein"/>
    <property type="match status" value="2"/>
</dbReference>
<feature type="compositionally biased region" description="Basic and acidic residues" evidence="14">
    <location>
        <begin position="389"/>
        <end position="398"/>
    </location>
</feature>
<keyword evidence="5" id="KW-0677">Repeat</keyword>
<gene>
    <name evidence="16" type="ORF">DPX16_12054</name>
</gene>
<feature type="domain" description="C2H2-type" evidence="15">
    <location>
        <begin position="1400"/>
        <end position="1427"/>
    </location>
</feature>
<evidence type="ECO:0000256" key="7">
    <source>
        <dbReference type="ARBA" id="ARBA00022833"/>
    </source>
</evidence>
<protein>
    <submittedName>
        <fullName evidence="16">Zinc finger protein 793</fullName>
    </submittedName>
</protein>
<keyword evidence="6 12" id="KW-0863">Zinc-finger</keyword>
<dbReference type="Gene3D" id="3.30.160.60">
    <property type="entry name" value="Classic Zinc Finger"/>
    <property type="match status" value="8"/>
</dbReference>
<feature type="coiled-coil region" evidence="13">
    <location>
        <begin position="645"/>
        <end position="672"/>
    </location>
</feature>
<feature type="domain" description="C2H2-type" evidence="15">
    <location>
        <begin position="1456"/>
        <end position="1483"/>
    </location>
</feature>
<evidence type="ECO:0000256" key="9">
    <source>
        <dbReference type="ARBA" id="ARBA00023125"/>
    </source>
</evidence>
<feature type="region of interest" description="Disordered" evidence="14">
    <location>
        <begin position="672"/>
        <end position="691"/>
    </location>
</feature>
<evidence type="ECO:0000256" key="12">
    <source>
        <dbReference type="PROSITE-ProRule" id="PRU00042"/>
    </source>
</evidence>
<accession>A0A3N0YXW3</accession>
<feature type="domain" description="C2H2-type" evidence="15">
    <location>
        <begin position="217"/>
        <end position="244"/>
    </location>
</feature>
<keyword evidence="4" id="KW-0479">Metal-binding</keyword>
<reference evidence="16 17" key="1">
    <citation type="submission" date="2018-10" db="EMBL/GenBank/DDBJ databases">
        <title>Genome assembly for a Yunnan-Guizhou Plateau 3E fish, Anabarilius grahami (Regan), and its evolutionary and genetic applications.</title>
        <authorList>
            <person name="Jiang W."/>
        </authorList>
    </citation>
    <scope>NUCLEOTIDE SEQUENCE [LARGE SCALE GENOMIC DNA]</scope>
    <source>
        <strain evidence="16">AG-KIZ</strain>
        <tissue evidence="16">Muscle</tissue>
    </source>
</reference>
<evidence type="ECO:0000256" key="13">
    <source>
        <dbReference type="SAM" id="Coils"/>
    </source>
</evidence>
<proteinExistence type="inferred from homology"/>
<dbReference type="PANTHER" id="PTHR24394:SF44">
    <property type="entry name" value="ZINC FINGER PROTEIN 271-LIKE"/>
    <property type="match status" value="1"/>
</dbReference>
<evidence type="ECO:0000256" key="14">
    <source>
        <dbReference type="SAM" id="MobiDB-lite"/>
    </source>
</evidence>
<keyword evidence="10" id="KW-0804">Transcription</keyword>
<feature type="domain" description="C2H2-type" evidence="15">
    <location>
        <begin position="273"/>
        <end position="300"/>
    </location>
</feature>
<dbReference type="GO" id="GO:0008270">
    <property type="term" value="F:zinc ion binding"/>
    <property type="evidence" value="ECO:0007669"/>
    <property type="project" value="UniProtKB-KW"/>
</dbReference>
<dbReference type="Pfam" id="PF00096">
    <property type="entry name" value="zf-C2H2"/>
    <property type="match status" value="6"/>
</dbReference>
<comment type="subcellular location">
    <subcellularLocation>
        <location evidence="2">Nucleus</location>
    </subcellularLocation>
</comment>
<dbReference type="FunFam" id="3.30.160.60:FF:002716">
    <property type="entry name" value="Zinc finger protein 212"/>
    <property type="match status" value="1"/>
</dbReference>
<dbReference type="OrthoDB" id="8838209at2759"/>
<dbReference type="InterPro" id="IPR036236">
    <property type="entry name" value="Znf_C2H2_sf"/>
</dbReference>
<comment type="similarity">
    <text evidence="3">Belongs to the krueppel C2H2-type zinc-finger protein family.</text>
</comment>
<evidence type="ECO:0000256" key="3">
    <source>
        <dbReference type="ARBA" id="ARBA00006991"/>
    </source>
</evidence>
<dbReference type="GO" id="GO:0000981">
    <property type="term" value="F:DNA-binding transcription factor activity, RNA polymerase II-specific"/>
    <property type="evidence" value="ECO:0007669"/>
    <property type="project" value="TreeGrafter"/>
</dbReference>
<feature type="region of interest" description="Disordered" evidence="14">
    <location>
        <begin position="521"/>
        <end position="596"/>
    </location>
</feature>
<feature type="region of interest" description="Disordered" evidence="14">
    <location>
        <begin position="141"/>
        <end position="201"/>
    </location>
</feature>
<dbReference type="Proteomes" id="UP000281406">
    <property type="component" value="Unassembled WGS sequence"/>
</dbReference>
<dbReference type="GO" id="GO:0003677">
    <property type="term" value="F:DNA binding"/>
    <property type="evidence" value="ECO:0007669"/>
    <property type="project" value="UniProtKB-KW"/>
</dbReference>
<keyword evidence="9" id="KW-0238">DNA-binding</keyword>
<dbReference type="SMART" id="SM00355">
    <property type="entry name" value="ZnF_C2H2"/>
    <property type="match status" value="8"/>
</dbReference>
<feature type="domain" description="C2H2-type" evidence="15">
    <location>
        <begin position="301"/>
        <end position="327"/>
    </location>
</feature>
<evidence type="ECO:0000313" key="17">
    <source>
        <dbReference type="Proteomes" id="UP000281406"/>
    </source>
</evidence>
<feature type="compositionally biased region" description="Polar residues" evidence="14">
    <location>
        <begin position="159"/>
        <end position="170"/>
    </location>
</feature>
<feature type="domain" description="C2H2-type" evidence="15">
    <location>
        <begin position="1428"/>
        <end position="1455"/>
    </location>
</feature>
<dbReference type="PANTHER" id="PTHR24394">
    <property type="entry name" value="ZINC FINGER PROTEIN"/>
    <property type="match status" value="1"/>
</dbReference>
<keyword evidence="7" id="KW-0862">Zinc</keyword>
<keyword evidence="8" id="KW-0805">Transcription regulation</keyword>
<feature type="compositionally biased region" description="Basic and acidic residues" evidence="14">
    <location>
        <begin position="1246"/>
        <end position="1263"/>
    </location>
</feature>
<dbReference type="EMBL" id="RJVU01019149">
    <property type="protein sequence ID" value="ROL51145.1"/>
    <property type="molecule type" value="Genomic_DNA"/>
</dbReference>
<evidence type="ECO:0000256" key="6">
    <source>
        <dbReference type="ARBA" id="ARBA00022771"/>
    </source>
</evidence>
<dbReference type="SUPFAM" id="SSF57667">
    <property type="entry name" value="beta-beta-alpha zinc fingers"/>
    <property type="match status" value="4"/>
</dbReference>
<dbReference type="FunFam" id="3.30.160.60:FF:000096">
    <property type="entry name" value="Zinc finger and BTB domain-containing protein 18 isoform 1"/>
    <property type="match status" value="1"/>
</dbReference>
<evidence type="ECO:0000256" key="1">
    <source>
        <dbReference type="ARBA" id="ARBA00003767"/>
    </source>
</evidence>
<comment type="function">
    <text evidence="1">May be involved in transcriptional regulation.</text>
</comment>
<dbReference type="PROSITE" id="PS50157">
    <property type="entry name" value="ZINC_FINGER_C2H2_2"/>
    <property type="match status" value="8"/>
</dbReference>
<feature type="domain" description="C2H2-type" evidence="15">
    <location>
        <begin position="1484"/>
        <end position="1503"/>
    </location>
</feature>
<organism evidence="16 17">
    <name type="scientific">Anabarilius grahami</name>
    <name type="common">Kanglang fish</name>
    <name type="synonym">Barilius grahami</name>
    <dbReference type="NCBI Taxonomy" id="495550"/>
    <lineage>
        <taxon>Eukaryota</taxon>
        <taxon>Metazoa</taxon>
        <taxon>Chordata</taxon>
        <taxon>Craniata</taxon>
        <taxon>Vertebrata</taxon>
        <taxon>Euteleostomi</taxon>
        <taxon>Actinopterygii</taxon>
        <taxon>Neopterygii</taxon>
        <taxon>Teleostei</taxon>
        <taxon>Ostariophysi</taxon>
        <taxon>Cypriniformes</taxon>
        <taxon>Xenocyprididae</taxon>
        <taxon>Xenocypridinae</taxon>
        <taxon>Xenocypridinae incertae sedis</taxon>
        <taxon>Anabarilius</taxon>
    </lineage>
</organism>
<evidence type="ECO:0000256" key="5">
    <source>
        <dbReference type="ARBA" id="ARBA00022737"/>
    </source>
</evidence>
<dbReference type="FunFam" id="3.30.160.60:FF:002343">
    <property type="entry name" value="Zinc finger protein 33A"/>
    <property type="match status" value="1"/>
</dbReference>
<feature type="region of interest" description="Disordered" evidence="14">
    <location>
        <begin position="389"/>
        <end position="414"/>
    </location>
</feature>
<feature type="domain" description="C2H2-type" evidence="15">
    <location>
        <begin position="245"/>
        <end position="272"/>
    </location>
</feature>
<dbReference type="InterPro" id="IPR013087">
    <property type="entry name" value="Znf_C2H2_type"/>
</dbReference>
<name>A0A3N0YXW3_ANAGA</name>
<feature type="compositionally biased region" description="Basic and acidic residues" evidence="14">
    <location>
        <begin position="521"/>
        <end position="530"/>
    </location>
</feature>
<sequence length="1506" mass="170153">METLLRTAVLEISRLVDVECEVLLSEVSRSRSEISALRKRLREPWTNTGPTLTHSLSCVKSEDAQEEMHYHLNRCGGEVLFRDSPTVIQQDHDRPQQTCEVNQPISLIKQELHEVDVWIGQDDSEAGTHCGEAMSLSPTNNVPCVDRGSRENAAARVPSKSQPQELNRNASPGEMMVNQTVQSLSKKSESENTSHTQSLSASTRKCGANTISADKRFVCTYCSKWFRCFSQLTIHQRSHTGEKPYRCTLCGKRYIQKGHLYTHQRTHTGEKPYRCPLCGKGFIQKCTLDMHLRSHTGERPYTCTKCGKGFTTKFNLNKHLSYTGHRPTIDSVFGKEWCMNLWRHQESNVGEQEDDTHLDSSVISEEPVNLLDEEPDVIMIKEETLKIDDCSGKNKPDADQSSSLKGPAMTSDERCVSQSSEDFITYTSELQSARKTAGKMNGTEAPFSHPGLRESGRRPTIDSVFGKEWCMNLWRHQESNVGEQEDDTHLDSSVISEEPVNLLDEEPDVIMIKEETLKIDDCSGKNKPDADQSSSLKGPAMTSDERCVSQSSEDLTTHMVPSDDHMKLRRQLRKDKNILDGTTATHGNSVTGSDLSPDVECFPSKVKRKPKRTQLTSIMETLAKTAVVELSKLFEKNSSFLRLEISRFSSENESLKKKCHFLESELQSARKTAGKMNGTKGPFSHSGLTDTGHRPAIDNVFGKEWCMNLWRHEESKVGEQEDDTHLESAVIIGEPVNLLEEEPDMIMIKEEAFDDCSSERIEEDQDNQSVKGAIQEEIERILPELDSNKVQNMVNHLSCVVGVEKTEDLSLVEVSDLQDFLEPIQCRKLVKTFRERESSGQVDGTPNEMTLTPLSSNESLLEQPFIPHYPLKSNWVRSFQVPWDRMPAALVQATSTGERARPGPRREFVRIVVAAMQVHCPNPNLSACGEVARSIVTTYPLTFGDISEEGEQLGNGFSCLQRQLKTRVEHVNRDILEHRIRRPRRPSAKRAGQQDSYSARKIRCKVDSYGCINWQPSSIPEGETADSLEMKRKVAAEIFQSAGPRAAELPNVDDLMQQTYVYQRHMINSCPPPTISEIEGHWPFLFTERGLCRHFKILTGIDIRSRFSETLTVKAKRILNYFSSQRLKWNEDVQSVLSEIDDDANAANNNRTAISAILLMMKYFKEKDNSVFILADETATKTSIENEMSLPATPRLIMLGYIITPVGGNMTDFVMNKCGYLQIGVMSVTKVRGMMKEAVYTSDLTNKTDDQNKCPTESGRRPAVDNMFGKEWSMNLWRHQESNVGEQEDDTHLDSSVISEEPVNLLDEEPDMITIKEETFDDCSGKGPATTSENRCVSQNSEDFITYTVPSDEQVQPNVQQPQAEEQTLEGTISTHEDCTAEQNYHSAHNHASISEEKRFECVFCRRIFNKLTYLKAHMRTHSGEKPFVCTVCGKRFAQKTYLRIHQRTHSGERPYACMECGKSFAQKSSLNVHLRSHTGEKPYSCSECGKSYAYKQGFNTHQCFG</sequence>
<evidence type="ECO:0000256" key="8">
    <source>
        <dbReference type="ARBA" id="ARBA00023015"/>
    </source>
</evidence>
<evidence type="ECO:0000259" key="15">
    <source>
        <dbReference type="PROSITE" id="PS50157"/>
    </source>
</evidence>
<evidence type="ECO:0000313" key="16">
    <source>
        <dbReference type="EMBL" id="ROL51145.1"/>
    </source>
</evidence>
<evidence type="ECO:0000256" key="10">
    <source>
        <dbReference type="ARBA" id="ARBA00023163"/>
    </source>
</evidence>
<feature type="compositionally biased region" description="Polar residues" evidence="14">
    <location>
        <begin position="580"/>
        <end position="594"/>
    </location>
</feature>
<evidence type="ECO:0000256" key="11">
    <source>
        <dbReference type="ARBA" id="ARBA00023242"/>
    </source>
</evidence>
<dbReference type="GO" id="GO:0005634">
    <property type="term" value="C:nucleus"/>
    <property type="evidence" value="ECO:0007669"/>
    <property type="project" value="UniProtKB-SubCell"/>
</dbReference>
<evidence type="ECO:0000256" key="2">
    <source>
        <dbReference type="ARBA" id="ARBA00004123"/>
    </source>
</evidence>
<dbReference type="FunFam" id="3.30.160.60:FF:000624">
    <property type="entry name" value="zinc finger protein 697"/>
    <property type="match status" value="1"/>
</dbReference>
<dbReference type="FunFam" id="3.30.160.60:FF:003288">
    <property type="entry name" value="Uncharacterized protein"/>
    <property type="match status" value="1"/>
</dbReference>
<keyword evidence="11" id="KW-0539">Nucleus</keyword>
<keyword evidence="17" id="KW-1185">Reference proteome</keyword>
<feature type="region of interest" description="Disordered" evidence="14">
    <location>
        <begin position="437"/>
        <end position="459"/>
    </location>
</feature>
<dbReference type="PROSITE" id="PS00028">
    <property type="entry name" value="ZINC_FINGER_C2H2_1"/>
    <property type="match status" value="7"/>
</dbReference>
<keyword evidence="13" id="KW-0175">Coiled coil</keyword>
<comment type="caution">
    <text evidence="16">The sequence shown here is derived from an EMBL/GenBank/DDBJ whole genome shotgun (WGS) entry which is preliminary data.</text>
</comment>
<feature type="region of interest" description="Disordered" evidence="14">
    <location>
        <begin position="1245"/>
        <end position="1264"/>
    </location>
</feature>
<evidence type="ECO:0000256" key="4">
    <source>
        <dbReference type="ARBA" id="ARBA00022723"/>
    </source>
</evidence>